<dbReference type="Proteomes" id="UP000292385">
    <property type="component" value="Unassembled WGS sequence"/>
</dbReference>
<dbReference type="PANTHER" id="PTHR30346:SF0">
    <property type="entry name" value="HCA OPERON TRANSCRIPTIONAL ACTIVATOR HCAR"/>
    <property type="match status" value="1"/>
</dbReference>
<keyword evidence="2" id="KW-0805">Transcription regulation</keyword>
<dbReference type="Gene3D" id="3.40.190.290">
    <property type="match status" value="1"/>
</dbReference>
<dbReference type="GO" id="GO:0003700">
    <property type="term" value="F:DNA-binding transcription factor activity"/>
    <property type="evidence" value="ECO:0007669"/>
    <property type="project" value="TreeGrafter"/>
</dbReference>
<accession>A0A4R0IJ01</accession>
<dbReference type="Gene3D" id="3.40.190.10">
    <property type="entry name" value="Periplasmic binding protein-like II"/>
    <property type="match status" value="2"/>
</dbReference>
<dbReference type="GO" id="GO:0032993">
    <property type="term" value="C:protein-DNA complex"/>
    <property type="evidence" value="ECO:0007669"/>
    <property type="project" value="TreeGrafter"/>
</dbReference>
<keyword evidence="9" id="KW-1185">Reference proteome</keyword>
<feature type="region of interest" description="Disordered" evidence="5">
    <location>
        <begin position="196"/>
        <end position="231"/>
    </location>
</feature>
<name>A0A4R0IJ01_9ACTN</name>
<evidence type="ECO:0000256" key="2">
    <source>
        <dbReference type="ARBA" id="ARBA00023015"/>
    </source>
</evidence>
<gene>
    <name evidence="7" type="ORF">E0H58_09825</name>
    <name evidence="8" type="ORF">E0H92_38950</name>
</gene>
<dbReference type="EMBL" id="SJKC01000007">
    <property type="protein sequence ID" value="TCC31068.1"/>
    <property type="molecule type" value="Genomic_DNA"/>
</dbReference>
<dbReference type="Proteomes" id="UP000294225">
    <property type="component" value="Unassembled WGS sequence"/>
</dbReference>
<evidence type="ECO:0000259" key="6">
    <source>
        <dbReference type="Pfam" id="PF03466"/>
    </source>
</evidence>
<dbReference type="Pfam" id="PF03466">
    <property type="entry name" value="LysR_substrate"/>
    <property type="match status" value="1"/>
</dbReference>
<dbReference type="EMBL" id="SJJY01000002">
    <property type="protein sequence ID" value="TCC24530.1"/>
    <property type="molecule type" value="Genomic_DNA"/>
</dbReference>
<evidence type="ECO:0000313" key="7">
    <source>
        <dbReference type="EMBL" id="TCC24530.1"/>
    </source>
</evidence>
<comment type="similarity">
    <text evidence="1">Belongs to the LysR transcriptional regulatory family.</text>
</comment>
<evidence type="ECO:0000313" key="8">
    <source>
        <dbReference type="EMBL" id="TCC31068.1"/>
    </source>
</evidence>
<comment type="caution">
    <text evidence="8">The sequence shown here is derived from an EMBL/GenBank/DDBJ whole genome shotgun (WGS) entry which is preliminary data.</text>
</comment>
<keyword evidence="3" id="KW-0238">DNA-binding</keyword>
<dbReference type="SUPFAM" id="SSF53850">
    <property type="entry name" value="Periplasmic binding protein-like II"/>
    <property type="match status" value="1"/>
</dbReference>
<keyword evidence="4" id="KW-0804">Transcription</keyword>
<dbReference type="GO" id="GO:0003677">
    <property type="term" value="F:DNA binding"/>
    <property type="evidence" value="ECO:0007669"/>
    <property type="project" value="UniProtKB-KW"/>
</dbReference>
<evidence type="ECO:0000256" key="4">
    <source>
        <dbReference type="ARBA" id="ARBA00023163"/>
    </source>
</evidence>
<reference evidence="9 10" key="1">
    <citation type="submission" date="2019-02" db="EMBL/GenBank/DDBJ databases">
        <title>Kribbella capetownensis sp. nov. and Kribbella speibonae sp. nov., isolated from soil.</title>
        <authorList>
            <person name="Curtis S.M."/>
            <person name="Norton I."/>
            <person name="Everest G.J."/>
            <person name="Meyers P.R."/>
        </authorList>
    </citation>
    <scope>NUCLEOTIDE SEQUENCE [LARGE SCALE GENOMIC DNA]</scope>
    <source>
        <strain evidence="7 9">SK5</strain>
        <strain evidence="8 10">YM55</strain>
    </source>
</reference>
<evidence type="ECO:0000256" key="3">
    <source>
        <dbReference type="ARBA" id="ARBA00023125"/>
    </source>
</evidence>
<sequence>MPGSLTTVTGFRLGYVPGVTPAKWVRIWTERLPRVPLELVQVSAAEAPDLVRRAEVDAVLLRLPIDRIGLHAIPLYVEQTVVVVPKDHLMTAAEEVTVDDLADELMLYPQDDVLDWDRPPGRLIDDRPARTGDAIELVAMGTGLLVVPQSLARLHHRKDLTYRPLTGVPESQVALSWPEDETSELVEHFIGIVRGRTANSTRGPATPKRQKKPAAQASRQPARPKKPRRRR</sequence>
<proteinExistence type="inferred from homology"/>
<evidence type="ECO:0000256" key="5">
    <source>
        <dbReference type="SAM" id="MobiDB-lite"/>
    </source>
</evidence>
<evidence type="ECO:0000313" key="9">
    <source>
        <dbReference type="Proteomes" id="UP000292385"/>
    </source>
</evidence>
<feature type="compositionally biased region" description="Basic residues" evidence="5">
    <location>
        <begin position="222"/>
        <end position="231"/>
    </location>
</feature>
<evidence type="ECO:0000313" key="10">
    <source>
        <dbReference type="Proteomes" id="UP000294225"/>
    </source>
</evidence>
<protein>
    <submittedName>
        <fullName evidence="8">LysR family transcriptional regulator</fullName>
    </submittedName>
</protein>
<dbReference type="InterPro" id="IPR005119">
    <property type="entry name" value="LysR_subst-bd"/>
</dbReference>
<feature type="domain" description="LysR substrate-binding" evidence="6">
    <location>
        <begin position="23"/>
        <end position="196"/>
    </location>
</feature>
<evidence type="ECO:0000256" key="1">
    <source>
        <dbReference type="ARBA" id="ARBA00009437"/>
    </source>
</evidence>
<dbReference type="AlphaFoldDB" id="A0A4R0IJ01"/>
<dbReference type="PANTHER" id="PTHR30346">
    <property type="entry name" value="TRANSCRIPTIONAL DUAL REGULATOR HCAR-RELATED"/>
    <property type="match status" value="1"/>
</dbReference>
<dbReference type="CDD" id="cd08414">
    <property type="entry name" value="PBP2_LTTR_aromatics_like"/>
    <property type="match status" value="1"/>
</dbReference>
<organism evidence="8 10">
    <name type="scientific">Kribbella speibonae</name>
    <dbReference type="NCBI Taxonomy" id="1572660"/>
    <lineage>
        <taxon>Bacteria</taxon>
        <taxon>Bacillati</taxon>
        <taxon>Actinomycetota</taxon>
        <taxon>Actinomycetes</taxon>
        <taxon>Propionibacteriales</taxon>
        <taxon>Kribbellaceae</taxon>
        <taxon>Kribbella</taxon>
    </lineage>
</organism>